<dbReference type="InterPro" id="IPR007379">
    <property type="entry name" value="Tim44-like_dom"/>
</dbReference>
<name>A0A9P5D2U4_9HYPO</name>
<evidence type="ECO:0000256" key="1">
    <source>
        <dbReference type="ARBA" id="ARBA00004173"/>
    </source>
</evidence>
<dbReference type="GO" id="GO:0005739">
    <property type="term" value="C:mitochondrion"/>
    <property type="evidence" value="ECO:0007669"/>
    <property type="project" value="UniProtKB-SubCell"/>
</dbReference>
<evidence type="ECO:0000259" key="9">
    <source>
        <dbReference type="Pfam" id="PF04280"/>
    </source>
</evidence>
<protein>
    <recommendedName>
        <fullName evidence="7">Large ribosomal subunit protein mL45</fullName>
    </recommendedName>
    <alternativeName>
        <fullName evidence="8">39S ribosomal protein L45, mitochondrial</fullName>
    </alternativeName>
</protein>
<dbReference type="Proteomes" id="UP000749293">
    <property type="component" value="Unassembled WGS sequence"/>
</dbReference>
<dbReference type="InterPro" id="IPR032710">
    <property type="entry name" value="NTF2-like_dom_sf"/>
</dbReference>
<evidence type="ECO:0000256" key="5">
    <source>
        <dbReference type="ARBA" id="ARBA00023274"/>
    </source>
</evidence>
<evidence type="ECO:0000256" key="4">
    <source>
        <dbReference type="ARBA" id="ARBA00023128"/>
    </source>
</evidence>
<accession>A0A9P5D2U4</accession>
<dbReference type="OrthoDB" id="19619at2759"/>
<keyword evidence="11" id="KW-1185">Reference proteome</keyword>
<dbReference type="GO" id="GO:1990904">
    <property type="term" value="C:ribonucleoprotein complex"/>
    <property type="evidence" value="ECO:0007669"/>
    <property type="project" value="UniProtKB-KW"/>
</dbReference>
<dbReference type="GeneID" id="55969755"/>
<evidence type="ECO:0000256" key="2">
    <source>
        <dbReference type="ARBA" id="ARBA00022946"/>
    </source>
</evidence>
<dbReference type="SUPFAM" id="SSF54427">
    <property type="entry name" value="NTF2-like"/>
    <property type="match status" value="1"/>
</dbReference>
<dbReference type="Gene3D" id="3.10.450.240">
    <property type="match status" value="1"/>
</dbReference>
<dbReference type="PANTHER" id="PTHR28554:SF1">
    <property type="entry name" value="LARGE RIBOSOMAL SUBUNIT PROTEIN ML45"/>
    <property type="match status" value="1"/>
</dbReference>
<evidence type="ECO:0000256" key="8">
    <source>
        <dbReference type="ARBA" id="ARBA00043031"/>
    </source>
</evidence>
<dbReference type="EMBL" id="JAANYQ010000020">
    <property type="protein sequence ID" value="KAF4119839.1"/>
    <property type="molecule type" value="Genomic_DNA"/>
</dbReference>
<evidence type="ECO:0000256" key="7">
    <source>
        <dbReference type="ARBA" id="ARBA00039448"/>
    </source>
</evidence>
<gene>
    <name evidence="10" type="ORF">GMORB2_3527</name>
</gene>
<proteinExistence type="inferred from homology"/>
<evidence type="ECO:0000256" key="6">
    <source>
        <dbReference type="ARBA" id="ARBA00038073"/>
    </source>
</evidence>
<dbReference type="InterPro" id="IPR051975">
    <property type="entry name" value="mtLSU_mL45"/>
</dbReference>
<comment type="similarity">
    <text evidence="6">Belongs to the mitochondrion-specific ribosomal protein mL45 family.</text>
</comment>
<comment type="subcellular location">
    <subcellularLocation>
        <location evidence="1">Mitochondrion</location>
    </subcellularLocation>
</comment>
<evidence type="ECO:0000313" key="11">
    <source>
        <dbReference type="Proteomes" id="UP000749293"/>
    </source>
</evidence>
<dbReference type="AlphaFoldDB" id="A0A9P5D2U4"/>
<dbReference type="Pfam" id="PF04280">
    <property type="entry name" value="Tim44"/>
    <property type="match status" value="1"/>
</dbReference>
<keyword evidence="5" id="KW-0687">Ribonucleoprotein</keyword>
<dbReference type="RefSeq" id="XP_035318491.1">
    <property type="nucleotide sequence ID" value="XM_035465503.1"/>
</dbReference>
<keyword evidence="2" id="KW-0809">Transit peptide</keyword>
<keyword evidence="3" id="KW-0689">Ribosomal protein</keyword>
<evidence type="ECO:0000313" key="10">
    <source>
        <dbReference type="EMBL" id="KAF4119839.1"/>
    </source>
</evidence>
<dbReference type="GO" id="GO:0005840">
    <property type="term" value="C:ribosome"/>
    <property type="evidence" value="ECO:0007669"/>
    <property type="project" value="UniProtKB-KW"/>
</dbReference>
<keyword evidence="4" id="KW-0496">Mitochondrion</keyword>
<dbReference type="PANTHER" id="PTHR28554">
    <property type="entry name" value="39S RIBOSOMAL PROTEIN L45, MITOCHONDRIAL"/>
    <property type="match status" value="1"/>
</dbReference>
<feature type="domain" description="Tim44-like" evidence="9">
    <location>
        <begin position="144"/>
        <end position="277"/>
    </location>
</feature>
<sequence>MSIPYRLGVLPRRPVVDASPLGLVRASPFSTAAARRDVYRRVVRDSIKSSNRNNKDSSLSKGARDATLMQLRDGSMPMFPTTFVSAPITQYPLNPSDFLSYQWQRTKAWLTGWFALLGVKVDSMGNKWTTKTKFKVRRGKIAPTAKAMHRELLEAFAAGDKETIKKLCLPAYAEQFVRAIERRDRSERLSFELVKYNHTLAYPSLRSHLIGNSNMYDTTTLTEQAVVAIASTQKLAKYSASTGEVIPGSVKVKDQIEHIVLWRDVNAKTYETGPWRIWGNTNVTTLDVVRKRTEFWNKEQAKLAGWKTD</sequence>
<evidence type="ECO:0000256" key="3">
    <source>
        <dbReference type="ARBA" id="ARBA00022980"/>
    </source>
</evidence>
<organism evidence="10 11">
    <name type="scientific">Geosmithia morbida</name>
    <dbReference type="NCBI Taxonomy" id="1094350"/>
    <lineage>
        <taxon>Eukaryota</taxon>
        <taxon>Fungi</taxon>
        <taxon>Dikarya</taxon>
        <taxon>Ascomycota</taxon>
        <taxon>Pezizomycotina</taxon>
        <taxon>Sordariomycetes</taxon>
        <taxon>Hypocreomycetidae</taxon>
        <taxon>Hypocreales</taxon>
        <taxon>Bionectriaceae</taxon>
        <taxon>Geosmithia</taxon>
    </lineage>
</organism>
<comment type="caution">
    <text evidence="10">The sequence shown here is derived from an EMBL/GenBank/DDBJ whole genome shotgun (WGS) entry which is preliminary data.</text>
</comment>
<reference evidence="10" key="1">
    <citation type="submission" date="2020-03" db="EMBL/GenBank/DDBJ databases">
        <title>Site-based positive gene gene selection in Geosmithia morbida across the United States reveals a broad range of putative effectors and factors for local host and environmental adapation.</title>
        <authorList>
            <person name="Onufrak A."/>
            <person name="Murdoch R.W."/>
            <person name="Gazis R."/>
            <person name="Huff M."/>
            <person name="Staton M."/>
            <person name="Klingeman W."/>
            <person name="Hadziabdic D."/>
        </authorList>
    </citation>
    <scope>NUCLEOTIDE SEQUENCE</scope>
    <source>
        <strain evidence="10">1262</strain>
    </source>
</reference>